<keyword evidence="2" id="KW-1185">Reference proteome</keyword>
<evidence type="ECO:0000313" key="1">
    <source>
        <dbReference type="EMBL" id="QNQ89705.1"/>
    </source>
</evidence>
<accession>A0A7H0SMD0</accession>
<proteinExistence type="predicted"/>
<protein>
    <submittedName>
        <fullName evidence="1">DUF3017 domain-containing protein</fullName>
    </submittedName>
</protein>
<evidence type="ECO:0000313" key="2">
    <source>
        <dbReference type="Proteomes" id="UP000516320"/>
    </source>
</evidence>
<dbReference type="Proteomes" id="UP000516320">
    <property type="component" value="Chromosome"/>
</dbReference>
<organism evidence="1 2">
    <name type="scientific">Corynebacterium poyangense</name>
    <dbReference type="NCBI Taxonomy" id="2684405"/>
    <lineage>
        <taxon>Bacteria</taxon>
        <taxon>Bacillati</taxon>
        <taxon>Actinomycetota</taxon>
        <taxon>Actinomycetes</taxon>
        <taxon>Mycobacteriales</taxon>
        <taxon>Corynebacteriaceae</taxon>
        <taxon>Corynebacterium</taxon>
    </lineage>
</organism>
<sequence length="113" mass="12262">MRLKPIPPGLSLDNPHDRKLPPSRVPRAIQYLGIALFLLGIALASVFALSDHWRRATFTLGASMLWLAVLRLGCDSRNLGVLSVRSRKFDTAFCCCFGGAMVFLSASVDALGS</sequence>
<dbReference type="Pfam" id="PF11222">
    <property type="entry name" value="DUF3017"/>
    <property type="match status" value="1"/>
</dbReference>
<dbReference type="InterPro" id="IPR021385">
    <property type="entry name" value="DUF3017"/>
</dbReference>
<dbReference type="KEGG" id="cpoy:GP475_02875"/>
<gene>
    <name evidence="1" type="ORF">GP475_02875</name>
</gene>
<reference evidence="1 2" key="1">
    <citation type="submission" date="2019-12" db="EMBL/GenBank/DDBJ databases">
        <title>Corynebacterium sp. nov., isolated from feces of the Anser Albifrons in China.</title>
        <authorList>
            <person name="Liu Q."/>
        </authorList>
    </citation>
    <scope>NUCLEOTIDE SEQUENCE [LARGE SCALE GENOMIC DNA]</scope>
    <source>
        <strain evidence="1 2">4H37-19</strain>
    </source>
</reference>
<dbReference type="AlphaFoldDB" id="A0A7H0SMD0"/>
<dbReference type="RefSeq" id="WP_187975157.1">
    <property type="nucleotide sequence ID" value="NZ_CP046884.1"/>
</dbReference>
<name>A0A7H0SMD0_9CORY</name>
<dbReference type="EMBL" id="CP046884">
    <property type="protein sequence ID" value="QNQ89705.1"/>
    <property type="molecule type" value="Genomic_DNA"/>
</dbReference>